<dbReference type="GO" id="GO:0016887">
    <property type="term" value="F:ATP hydrolysis activity"/>
    <property type="evidence" value="ECO:0007669"/>
    <property type="project" value="InterPro"/>
</dbReference>
<dbReference type="Gene3D" id="3.10.590.10">
    <property type="entry name" value="ph1033 like domains"/>
    <property type="match status" value="1"/>
</dbReference>
<dbReference type="InterPro" id="IPR027417">
    <property type="entry name" value="P-loop_NTPase"/>
</dbReference>
<dbReference type="InterPro" id="IPR003593">
    <property type="entry name" value="AAA+_ATPase"/>
</dbReference>
<evidence type="ECO:0000313" key="3">
    <source>
        <dbReference type="Proteomes" id="UP001206983"/>
    </source>
</evidence>
<dbReference type="PANTHER" id="PTHR37291">
    <property type="entry name" value="5-METHYLCYTOSINE-SPECIFIC RESTRICTION ENZYME B"/>
    <property type="match status" value="1"/>
</dbReference>
<comment type="caution">
    <text evidence="2">The sequence shown here is derived from an EMBL/GenBank/DDBJ whole genome shotgun (WGS) entry which is preliminary data.</text>
</comment>
<name>A0AAE3L148_9EURY</name>
<dbReference type="InterPro" id="IPR052934">
    <property type="entry name" value="Methyl-DNA_Rec/Restrict_Enz"/>
</dbReference>
<sequence>MDYWKFAPGENGNHWDDFYNEGIMAMGWDNLDNFNNYTTEELADVLNVTNSSTSNYISNIENFRDASIGDVVIANKGRSKCLGIGVIEGEYIFDGKRTEFKHVRKIKWLINELIDFEKPIFRPDTFSPTLKWEYIKEKYITAKSSYERLFSNLEAEKVVLPPAKVLPNDSGAQNYWWLNANPKIWRVDSFELGDIQSYTSHNAKGNKRRVYKYFEKVKPGDLVIGYESTPVKQIKGIFEITEELHYDDSEGETISFEIKELIKSTITWDDLKETKGLENCEVFVNNQGSLFKLTSEEFEIIRDLIDERNIIDEKEKAELNIKEYSFFSDKDKPFIEESELIDIIDSLEAKKNVVLQGPPGVGKTFVAKKIAYEMMKKNDDTKIEMVQFHQSYSYEDFIQGIRPSDESFKVKSGIFYNFCRNAESDPENKYFFIIDEINRGNLSKIFGELMMLIETDKRGKYKVHLTYSEKDDSPFSVPANLYLIGTMNTADRSLAIVDYALRRRFRFIPLKPKFNGKFVELLSSQGFSNDFIHGIIAKISSLNDKIESDKNLGKGFQIGHSFFCANKKSKPEKEWFEDIVKYEIAPLLEEYWFDDIEKSQTEVKLLLSE</sequence>
<accession>A0AAE3L148</accession>
<dbReference type="GO" id="GO:0005524">
    <property type="term" value="F:ATP binding"/>
    <property type="evidence" value="ECO:0007669"/>
    <property type="project" value="InterPro"/>
</dbReference>
<proteinExistence type="predicted"/>
<dbReference type="PANTHER" id="PTHR37291:SF1">
    <property type="entry name" value="TYPE IV METHYL-DIRECTED RESTRICTION ENZYME ECOKMCRB SUBUNIT"/>
    <property type="match status" value="1"/>
</dbReference>
<dbReference type="InterPro" id="IPR011704">
    <property type="entry name" value="ATPase_dyneun-rel_AAA"/>
</dbReference>
<dbReference type="Pfam" id="PF07728">
    <property type="entry name" value="AAA_5"/>
    <property type="match status" value="1"/>
</dbReference>
<organism evidence="2 3">
    <name type="scientific">Methanolobus chelungpuianus</name>
    <dbReference type="NCBI Taxonomy" id="502115"/>
    <lineage>
        <taxon>Archaea</taxon>
        <taxon>Methanobacteriati</taxon>
        <taxon>Methanobacteriota</taxon>
        <taxon>Stenosarchaea group</taxon>
        <taxon>Methanomicrobia</taxon>
        <taxon>Methanosarcinales</taxon>
        <taxon>Methanosarcinaceae</taxon>
        <taxon>Methanolobus</taxon>
    </lineage>
</organism>
<evidence type="ECO:0000259" key="1">
    <source>
        <dbReference type="SMART" id="SM00382"/>
    </source>
</evidence>
<dbReference type="CDD" id="cd00009">
    <property type="entry name" value="AAA"/>
    <property type="match status" value="1"/>
</dbReference>
<dbReference type="Proteomes" id="UP001206983">
    <property type="component" value="Unassembled WGS sequence"/>
</dbReference>
<dbReference type="SUPFAM" id="SSF52540">
    <property type="entry name" value="P-loop containing nucleoside triphosphate hydrolases"/>
    <property type="match status" value="1"/>
</dbReference>
<protein>
    <recommendedName>
        <fullName evidence="1">AAA+ ATPase domain-containing protein</fullName>
    </recommendedName>
</protein>
<keyword evidence="3" id="KW-1185">Reference proteome</keyword>
<dbReference type="SUPFAM" id="SSF88697">
    <property type="entry name" value="PUA domain-like"/>
    <property type="match status" value="1"/>
</dbReference>
<dbReference type="Pfam" id="PF01878">
    <property type="entry name" value="EVE"/>
    <property type="match status" value="1"/>
</dbReference>
<feature type="domain" description="AAA+ ATPase" evidence="1">
    <location>
        <begin position="349"/>
        <end position="511"/>
    </location>
</feature>
<gene>
    <name evidence="2" type="ORF">PV02_11610</name>
</gene>
<dbReference type="Gene3D" id="3.40.50.300">
    <property type="entry name" value="P-loop containing nucleotide triphosphate hydrolases"/>
    <property type="match status" value="1"/>
</dbReference>
<reference evidence="2 3" key="1">
    <citation type="journal article" date="2011" name="Appl. Environ. Microbiol.">
        <title>Methanogenic archaea isolated from Taiwan's Chelungpu fault.</title>
        <authorList>
            <person name="Wu S.Y."/>
            <person name="Lai M.C."/>
        </authorList>
    </citation>
    <scope>NUCLEOTIDE SEQUENCE [LARGE SCALE GENOMIC DNA]</scope>
    <source>
        <strain evidence="2 3">St545Mb</strain>
    </source>
</reference>
<evidence type="ECO:0000313" key="2">
    <source>
        <dbReference type="EMBL" id="MCQ6963739.1"/>
    </source>
</evidence>
<dbReference type="EMBL" id="JTEO01000006">
    <property type="protein sequence ID" value="MCQ6963739.1"/>
    <property type="molecule type" value="Genomic_DNA"/>
</dbReference>
<dbReference type="AlphaFoldDB" id="A0AAE3L148"/>
<dbReference type="InterPro" id="IPR015947">
    <property type="entry name" value="PUA-like_sf"/>
</dbReference>
<dbReference type="InterPro" id="IPR002740">
    <property type="entry name" value="EVE_domain"/>
</dbReference>
<dbReference type="SMART" id="SM00382">
    <property type="entry name" value="AAA"/>
    <property type="match status" value="1"/>
</dbReference>